<evidence type="ECO:0000313" key="2">
    <source>
        <dbReference type="EMBL" id="BDU74898.1"/>
    </source>
</evidence>
<dbReference type="RefSeq" id="WP_316413578.1">
    <property type="nucleotide sequence ID" value="NZ_AP027080.1"/>
</dbReference>
<dbReference type="Proteomes" id="UP001238179">
    <property type="component" value="Chromosome"/>
</dbReference>
<gene>
    <name evidence="2" type="ORF">METEAL_40720</name>
</gene>
<keyword evidence="3" id="KW-1185">Reference proteome</keyword>
<protein>
    <submittedName>
        <fullName evidence="2">Uncharacterized protein</fullName>
    </submittedName>
</protein>
<dbReference type="EMBL" id="AP027080">
    <property type="protein sequence ID" value="BDU74898.1"/>
    <property type="molecule type" value="Genomic_DNA"/>
</dbReference>
<evidence type="ECO:0000313" key="3">
    <source>
        <dbReference type="Proteomes" id="UP001238179"/>
    </source>
</evidence>
<sequence>MTTAPTPIPGSRRQNPFQSVPIPVPLEGWNLRAADIFRERPLADHLERNHAWLQARPRTSNQIEDALFPSFALGGMESREVRSLLNRALWDAGFSPSHEDANPTWTWTDGI</sequence>
<reference evidence="3" key="1">
    <citation type="journal article" date="2023" name="Int. J. Syst. Evol. Microbiol.">
        <title>Mesoterricola silvestris gen. nov., sp. nov., Mesoterricola sediminis sp. nov., Geothrix oryzae sp. nov., Geothrix edaphica sp. nov., Geothrix rubra sp. nov., and Geothrix limicola sp. nov., six novel members of Acidobacteriota isolated from soils.</title>
        <authorList>
            <person name="Itoh H."/>
            <person name="Sugisawa Y."/>
            <person name="Mise K."/>
            <person name="Xu Z."/>
            <person name="Kuniyasu M."/>
            <person name="Ushijima N."/>
            <person name="Kawano K."/>
            <person name="Kobayashi E."/>
            <person name="Shiratori Y."/>
            <person name="Masuda Y."/>
            <person name="Senoo K."/>
        </authorList>
    </citation>
    <scope>NUCLEOTIDE SEQUENCE [LARGE SCALE GENOMIC DNA]</scope>
    <source>
        <strain evidence="3">W79</strain>
    </source>
</reference>
<evidence type="ECO:0000256" key="1">
    <source>
        <dbReference type="SAM" id="MobiDB-lite"/>
    </source>
</evidence>
<name>A0AA48HAT3_9BACT</name>
<dbReference type="AlphaFoldDB" id="A0AA48HAT3"/>
<dbReference type="KEGG" id="msil:METEAL_40720"/>
<organism evidence="2 3">
    <name type="scientific">Mesoterricola silvestris</name>
    <dbReference type="NCBI Taxonomy" id="2927979"/>
    <lineage>
        <taxon>Bacteria</taxon>
        <taxon>Pseudomonadati</taxon>
        <taxon>Acidobacteriota</taxon>
        <taxon>Holophagae</taxon>
        <taxon>Holophagales</taxon>
        <taxon>Holophagaceae</taxon>
        <taxon>Mesoterricola</taxon>
    </lineage>
</organism>
<feature type="region of interest" description="Disordered" evidence="1">
    <location>
        <begin position="1"/>
        <end position="20"/>
    </location>
</feature>
<accession>A0AA48HAT3</accession>
<proteinExistence type="predicted"/>